<dbReference type="AlphaFoldDB" id="A0A3N0ZAR3"/>
<dbReference type="PANTHER" id="PTHR46333:SF4">
    <property type="entry name" value="TRANSGLUTAMINASE-LIKE DOMAIN-CONTAINING PROTEIN"/>
    <property type="match status" value="1"/>
</dbReference>
<dbReference type="Pfam" id="PF23265">
    <property type="entry name" value="Ig-like_KY"/>
    <property type="match status" value="3"/>
</dbReference>
<gene>
    <name evidence="3" type="ORF">DPX16_8368</name>
</gene>
<name>A0A3N0ZAR3_ANAGA</name>
<organism evidence="3 4">
    <name type="scientific">Anabarilius grahami</name>
    <name type="common">Kanglang fish</name>
    <name type="synonym">Barilius grahami</name>
    <dbReference type="NCBI Taxonomy" id="495550"/>
    <lineage>
        <taxon>Eukaryota</taxon>
        <taxon>Metazoa</taxon>
        <taxon>Chordata</taxon>
        <taxon>Craniata</taxon>
        <taxon>Vertebrata</taxon>
        <taxon>Euteleostomi</taxon>
        <taxon>Actinopterygii</taxon>
        <taxon>Neopterygii</taxon>
        <taxon>Teleostei</taxon>
        <taxon>Ostariophysi</taxon>
        <taxon>Cypriniformes</taxon>
        <taxon>Xenocyprididae</taxon>
        <taxon>Xenocypridinae</taxon>
        <taxon>Xenocypridinae incertae sedis</taxon>
        <taxon>Anabarilius</taxon>
    </lineage>
</organism>
<dbReference type="InterPro" id="IPR052557">
    <property type="entry name" value="CAP/Cytokinesis_protein"/>
</dbReference>
<accession>A0A3N0ZAR3</accession>
<evidence type="ECO:0000259" key="2">
    <source>
        <dbReference type="SMART" id="SM00460"/>
    </source>
</evidence>
<feature type="compositionally biased region" description="Basic and acidic residues" evidence="1">
    <location>
        <begin position="27"/>
        <end position="50"/>
    </location>
</feature>
<feature type="region of interest" description="Disordered" evidence="1">
    <location>
        <begin position="24"/>
        <end position="50"/>
    </location>
</feature>
<reference evidence="3 4" key="1">
    <citation type="submission" date="2018-10" db="EMBL/GenBank/DDBJ databases">
        <title>Genome assembly for a Yunnan-Guizhou Plateau 3E fish, Anabarilius grahami (Regan), and its evolutionary and genetic applications.</title>
        <authorList>
            <person name="Jiang W."/>
        </authorList>
    </citation>
    <scope>NUCLEOTIDE SEQUENCE [LARGE SCALE GENOMIC DNA]</scope>
    <source>
        <strain evidence="3">AG-KIZ</strain>
        <tissue evidence="3">Muscle</tissue>
    </source>
</reference>
<dbReference type="PANTHER" id="PTHR46333">
    <property type="entry name" value="CYTOKINESIS PROTEIN 3"/>
    <property type="match status" value="1"/>
</dbReference>
<dbReference type="SMART" id="SM00460">
    <property type="entry name" value="TGc"/>
    <property type="match status" value="1"/>
</dbReference>
<evidence type="ECO:0000256" key="1">
    <source>
        <dbReference type="SAM" id="MobiDB-lite"/>
    </source>
</evidence>
<comment type="caution">
    <text evidence="3">The sequence shown here is derived from an EMBL/GenBank/DDBJ whole genome shotgun (WGS) entry which is preliminary data.</text>
</comment>
<dbReference type="InterPro" id="IPR056564">
    <property type="entry name" value="Ig-like_KY"/>
</dbReference>
<dbReference type="Pfam" id="PF01841">
    <property type="entry name" value="Transglut_core"/>
    <property type="match status" value="1"/>
</dbReference>
<evidence type="ECO:0000313" key="4">
    <source>
        <dbReference type="Proteomes" id="UP000281406"/>
    </source>
</evidence>
<dbReference type="Proteomes" id="UP000281406">
    <property type="component" value="Unassembled WGS sequence"/>
</dbReference>
<dbReference type="Gene3D" id="3.10.620.30">
    <property type="match status" value="1"/>
</dbReference>
<feature type="domain" description="Transglutaminase-like" evidence="2">
    <location>
        <begin position="237"/>
        <end position="306"/>
    </location>
</feature>
<dbReference type="InterPro" id="IPR002931">
    <property type="entry name" value="Transglutaminase-like"/>
</dbReference>
<protein>
    <submittedName>
        <fullName evidence="3">Kyphoscoliosis peptidase</fullName>
    </submittedName>
</protein>
<dbReference type="EMBL" id="RJVU01000233">
    <property type="protein sequence ID" value="ROL55520.1"/>
    <property type="molecule type" value="Genomic_DNA"/>
</dbReference>
<evidence type="ECO:0000313" key="3">
    <source>
        <dbReference type="EMBL" id="ROL55520.1"/>
    </source>
</evidence>
<proteinExistence type="predicted"/>
<dbReference type="InterPro" id="IPR038765">
    <property type="entry name" value="Papain-like_cys_pep_sf"/>
</dbReference>
<dbReference type="SUPFAM" id="SSF54001">
    <property type="entry name" value="Cysteine proteinases"/>
    <property type="match status" value="1"/>
</dbReference>
<sequence>MNNSNSEASGEAPVYTLTSRLTLGHEQQSKHNCKEAAKTTQSKQERTEDIPKEDAVSVVLHKEWKLKIGGSSITDGKTGRMTAGPQSVNAKEPIKSSVFEKWEMMDRDEQRSLAKRQLSEESKKNCTHRLMKSRVMKEEESRKTSTTASGKLRKLRKDLIPNPEVFRKFDTHAINTGRELRIKRIFSVQAITQTITEGAIGDLDKLRAIWIWLCHNIEYDVEGYLGLTEKVCSPELVLLTGRGVCSGYSSVCLQMCREAGIECREVSGHGKGVGYRQGQSYQNTKSSHTWNAVFLDGYWYLLDACWGAGRVDLDNRAFIKRYEEFYFLTDPENFTNSHYPDEEEWQLLESPIELEEFEKRVLKTSEFYRLNLTLIHPKHFLIVTENGEATVLMSFPQPVDFTYQISQPSGNELQQLSNSTGLLTSTRHSMELRLMPTKSGTYEVRVFARPGNTSKAFSWVCSFQVECPTPKTSEELPENPYVSWCLQPDAMSLGLKPCEYGNDIIFLESGCFKLVLKTTRPLMMLCELSHKDLDKTLAEKCLAIQTEQDQLTCNVLCPYRGYYRLSVFVRDWVNAADSFQNAGNFLLCCTGGPVNLNELFPCGLSSSCGPGIRALEAGLSRFSHTEALVYTQQGNCNITFQNPQDLDLHAVLTEEQCNQPASLLSNHVLFTHNGSKVTISIALPEYGVYKLGLYGKTTFKQEFTLLCEYILKNTSVNKWHPFPCTYKAWKRGSVLYEPRTGLLEASSWVKFRVRVPKVRKVSVQGDQRVDLQLSKSRVWEGTVFTGRGPQLKLAASQSETSNEMVIMMSFNVLESEHKI</sequence>
<dbReference type="OrthoDB" id="6129702at2759"/>
<dbReference type="GO" id="GO:0005737">
    <property type="term" value="C:cytoplasm"/>
    <property type="evidence" value="ECO:0007669"/>
    <property type="project" value="TreeGrafter"/>
</dbReference>
<keyword evidence="4" id="KW-1185">Reference proteome</keyword>